<dbReference type="InterPro" id="IPR000225">
    <property type="entry name" value="Armadillo"/>
</dbReference>
<dbReference type="PANTHER" id="PTHR47451:SF1">
    <property type="entry name" value="ARM REPEAT SUPERFAMILY PROTEIN"/>
    <property type="match status" value="1"/>
</dbReference>
<keyword evidence="4" id="KW-1185">Reference proteome</keyword>
<feature type="repeat" description="ARM" evidence="2">
    <location>
        <begin position="168"/>
        <end position="201"/>
    </location>
</feature>
<evidence type="ECO:0000256" key="2">
    <source>
        <dbReference type="PROSITE-ProRule" id="PRU00259"/>
    </source>
</evidence>
<comment type="caution">
    <text evidence="3">The sequence shown here is derived from an EMBL/GenBank/DDBJ whole genome shotgun (WGS) entry which is preliminary data.</text>
</comment>
<organism evidence="3 4">
    <name type="scientific">Stephania japonica</name>
    <dbReference type="NCBI Taxonomy" id="461633"/>
    <lineage>
        <taxon>Eukaryota</taxon>
        <taxon>Viridiplantae</taxon>
        <taxon>Streptophyta</taxon>
        <taxon>Embryophyta</taxon>
        <taxon>Tracheophyta</taxon>
        <taxon>Spermatophyta</taxon>
        <taxon>Magnoliopsida</taxon>
        <taxon>Ranunculales</taxon>
        <taxon>Menispermaceae</taxon>
        <taxon>Menispermoideae</taxon>
        <taxon>Cissampelideae</taxon>
        <taxon>Stephania</taxon>
    </lineage>
</organism>
<dbReference type="InterPro" id="IPR016024">
    <property type="entry name" value="ARM-type_fold"/>
</dbReference>
<proteinExistence type="predicted"/>
<evidence type="ECO:0000256" key="1">
    <source>
        <dbReference type="ARBA" id="ARBA00022737"/>
    </source>
</evidence>
<feature type="repeat" description="ARM" evidence="2">
    <location>
        <begin position="758"/>
        <end position="800"/>
    </location>
</feature>
<protein>
    <submittedName>
        <fullName evidence="3">Uncharacterized protein</fullName>
    </submittedName>
</protein>
<dbReference type="SUPFAM" id="SSF48371">
    <property type="entry name" value="ARM repeat"/>
    <property type="match status" value="2"/>
</dbReference>
<evidence type="ECO:0000313" key="4">
    <source>
        <dbReference type="Proteomes" id="UP001417504"/>
    </source>
</evidence>
<dbReference type="PANTHER" id="PTHR47451">
    <property type="entry name" value="ARM REPEAT SUPERFAMILY PROTEIN"/>
    <property type="match status" value="1"/>
</dbReference>
<accession>A0AAP0IHU4</accession>
<dbReference type="InterPro" id="IPR000357">
    <property type="entry name" value="HEAT"/>
</dbReference>
<gene>
    <name evidence="3" type="ORF">Sjap_014723</name>
</gene>
<dbReference type="AlphaFoldDB" id="A0AAP0IHU4"/>
<evidence type="ECO:0000313" key="3">
    <source>
        <dbReference type="EMBL" id="KAK9115776.1"/>
    </source>
</evidence>
<dbReference type="EMBL" id="JBBNAE010000006">
    <property type="protein sequence ID" value="KAK9115776.1"/>
    <property type="molecule type" value="Genomic_DNA"/>
</dbReference>
<name>A0AAP0IHU4_9MAGN</name>
<keyword evidence="1" id="KW-0677">Repeat</keyword>
<dbReference type="PROSITE" id="PS50176">
    <property type="entry name" value="ARM_REPEAT"/>
    <property type="match status" value="3"/>
</dbReference>
<feature type="repeat" description="ARM" evidence="2">
    <location>
        <begin position="444"/>
        <end position="486"/>
    </location>
</feature>
<dbReference type="Proteomes" id="UP001417504">
    <property type="component" value="Unassembled WGS sequence"/>
</dbReference>
<dbReference type="Pfam" id="PF02985">
    <property type="entry name" value="HEAT"/>
    <property type="match status" value="1"/>
</dbReference>
<dbReference type="SMART" id="SM00185">
    <property type="entry name" value="ARM"/>
    <property type="match status" value="9"/>
</dbReference>
<reference evidence="3 4" key="1">
    <citation type="submission" date="2024-01" db="EMBL/GenBank/DDBJ databases">
        <title>Genome assemblies of Stephania.</title>
        <authorList>
            <person name="Yang L."/>
        </authorList>
    </citation>
    <scope>NUCLEOTIDE SEQUENCE [LARGE SCALE GENOMIC DNA]</scope>
    <source>
        <strain evidence="3">QJT</strain>
        <tissue evidence="3">Leaf</tissue>
    </source>
</reference>
<dbReference type="InterPro" id="IPR011989">
    <property type="entry name" value="ARM-like"/>
</dbReference>
<sequence length="827" mass="90515">MISSPIAPIPTFIRQFTPIHHHHHHQFRWTSPKRCSLHSRRVLVIVRGSIGDANANGGAVDAAKSPRTDVKALENGSSSSEEGYVALFVRMLGLDNDPPDREQAIIALWKYTQGGKHCIDKIMQFHGCINLIVNLLQSNSTKACEAAGGFLRTVSSVNQYRFLVAESGAVEEITALLSKSSLTTEVKKQSLCTLWNLSVDEKLRTKVASADILPLLFKFLDDEEIEVKEAAGGILANFALSKLNHQIMVEEGVIPKLAKFLKIDVEGSKVIRKEAKNALLEFSKDEFYRILIVEEGLVLVPMVGADAYKSFKPVSHSWPSLPDGTEIDRSSSTPSRYGASELLLGLNIRDKNFNLEEAKINAVVGRTQQQFLARIGAIELDDGTKPLSESSTTQHYTLLPYVDGVARLILILGLEDISAISRAAHSIADASINEHMRMSFMVAGAVTHLVKLLSHNDSNVRLAACHALERLSLSHNVCEVIEAEGAMYPLLNMLKNSVASESAMEKTVNILARMLDPGKEMKAKFYDGPVNGSTKAMTGLAGNSNNKKISKAAPREDVLDSAAILRLIEILKTSSPTLQQKAASILEYAAIIKPCMEIIVSAGIESALDTVFHQRSLNDDLDNLQPELTVTEVEEAGLVLSATSRLLTKLLESEQFCQSINTTRFKQLLRKILKSDIPLHSKDWVAACLVKLESSSSSNLDPENPIHLEIAVHDTIPRLVEQIRTCHSPEAQEAAVVELNTIVSRGGYDYTRAVASQGGIFPLVKVIDEGTRRAAEASLVILFNLSMDDENHSAIIAAGAIPVLRRVVLSEGPQWTIALHLLRTLPT</sequence>
<dbReference type="Gene3D" id="1.25.10.10">
    <property type="entry name" value="Leucine-rich Repeat Variant"/>
    <property type="match status" value="3"/>
</dbReference>